<accession>A0A2S1YNL4</accession>
<name>A0A2S1YNL4_9FLAO</name>
<reference evidence="2 3" key="1">
    <citation type="submission" date="2018-05" db="EMBL/GenBank/DDBJ databases">
        <title>Genome sequencing of Flavobacterium sp. HYN0056.</title>
        <authorList>
            <person name="Yi H."/>
            <person name="Baek C."/>
        </authorList>
    </citation>
    <scope>NUCLEOTIDE SEQUENCE [LARGE SCALE GENOMIC DNA]</scope>
    <source>
        <strain evidence="2 3">HYN0056</strain>
    </source>
</reference>
<organism evidence="2 3">
    <name type="scientific">Flavobacterium crocinum</name>
    <dbReference type="NCBI Taxonomy" id="2183896"/>
    <lineage>
        <taxon>Bacteria</taxon>
        <taxon>Pseudomonadati</taxon>
        <taxon>Bacteroidota</taxon>
        <taxon>Flavobacteriia</taxon>
        <taxon>Flavobacteriales</taxon>
        <taxon>Flavobacteriaceae</taxon>
        <taxon>Flavobacterium</taxon>
    </lineage>
</organism>
<evidence type="ECO:0000313" key="2">
    <source>
        <dbReference type="EMBL" id="AWK05636.1"/>
    </source>
</evidence>
<evidence type="ECO:0008006" key="4">
    <source>
        <dbReference type="Google" id="ProtNLM"/>
    </source>
</evidence>
<feature type="signal peptide" evidence="1">
    <location>
        <begin position="1"/>
        <end position="21"/>
    </location>
</feature>
<dbReference type="EMBL" id="CP029255">
    <property type="protein sequence ID" value="AWK05636.1"/>
    <property type="molecule type" value="Genomic_DNA"/>
</dbReference>
<feature type="chain" id="PRO_5015478225" description="Lipoprotein" evidence="1">
    <location>
        <begin position="22"/>
        <end position="141"/>
    </location>
</feature>
<protein>
    <recommendedName>
        <fullName evidence="4">Lipoprotein</fullName>
    </recommendedName>
</protein>
<sequence>MKILLYIKLVFLLLIACNNNSKKTEEMEKFNIKITFIGDIDKSLPILNFFDSCEETFKLSNYNYKLNYDSYLELKKEIQKQDSKIKENTSLIYILFNKKQYYLDKESSIQFISKLLDVTMYKNNEQLKNQLNLYLKVLKRS</sequence>
<dbReference type="AlphaFoldDB" id="A0A2S1YNL4"/>
<keyword evidence="1" id="KW-0732">Signal</keyword>
<evidence type="ECO:0000313" key="3">
    <source>
        <dbReference type="Proteomes" id="UP000245250"/>
    </source>
</evidence>
<dbReference type="KEGG" id="fcr:HYN56_15870"/>
<dbReference type="RefSeq" id="WP_109193074.1">
    <property type="nucleotide sequence ID" value="NZ_CP029255.1"/>
</dbReference>
<keyword evidence="3" id="KW-1185">Reference proteome</keyword>
<dbReference type="Proteomes" id="UP000245250">
    <property type="component" value="Chromosome"/>
</dbReference>
<gene>
    <name evidence="2" type="ORF">HYN56_15870</name>
</gene>
<evidence type="ECO:0000256" key="1">
    <source>
        <dbReference type="SAM" id="SignalP"/>
    </source>
</evidence>
<proteinExistence type="predicted"/>